<protein>
    <submittedName>
        <fullName evidence="1">Uncharacterized protein</fullName>
    </submittedName>
</protein>
<keyword evidence="2" id="KW-1185">Reference proteome</keyword>
<accession>A0ABQ7V2P7</accession>
<name>A0ABQ7V2P7_SOLTU</name>
<reference evidence="1 2" key="1">
    <citation type="journal article" date="2021" name="bioRxiv">
        <title>Chromosome-scale and haplotype-resolved genome assembly of a tetraploid potato cultivar.</title>
        <authorList>
            <person name="Sun H."/>
            <person name="Jiao W.-B."/>
            <person name="Krause K."/>
            <person name="Campoy J.A."/>
            <person name="Goel M."/>
            <person name="Folz-Donahue K."/>
            <person name="Kukat C."/>
            <person name="Huettel B."/>
            <person name="Schneeberger K."/>
        </authorList>
    </citation>
    <scope>NUCLEOTIDE SEQUENCE [LARGE SCALE GENOMIC DNA]</scope>
    <source>
        <strain evidence="1">SolTubOtavaFocal</strain>
        <tissue evidence="1">Leaves</tissue>
    </source>
</reference>
<proteinExistence type="predicted"/>
<sequence>MRAVTFSYSSVNKIRFIFLLIVTALVSKTSFLTSSQSFMNLESIYYVEKTALNFFHPSVLKTPQYLHFLGSPWVAIQPW</sequence>
<gene>
    <name evidence="1" type="ORF">KY290_021829</name>
</gene>
<comment type="caution">
    <text evidence="1">The sequence shown here is derived from an EMBL/GenBank/DDBJ whole genome shotgun (WGS) entry which is preliminary data.</text>
</comment>
<dbReference type="EMBL" id="JAIVGD010000015">
    <property type="protein sequence ID" value="KAH0758336.1"/>
    <property type="molecule type" value="Genomic_DNA"/>
</dbReference>
<dbReference type="Proteomes" id="UP000826656">
    <property type="component" value="Unassembled WGS sequence"/>
</dbReference>
<evidence type="ECO:0000313" key="2">
    <source>
        <dbReference type="Proteomes" id="UP000826656"/>
    </source>
</evidence>
<organism evidence="1 2">
    <name type="scientific">Solanum tuberosum</name>
    <name type="common">Potato</name>
    <dbReference type="NCBI Taxonomy" id="4113"/>
    <lineage>
        <taxon>Eukaryota</taxon>
        <taxon>Viridiplantae</taxon>
        <taxon>Streptophyta</taxon>
        <taxon>Embryophyta</taxon>
        <taxon>Tracheophyta</taxon>
        <taxon>Spermatophyta</taxon>
        <taxon>Magnoliopsida</taxon>
        <taxon>eudicotyledons</taxon>
        <taxon>Gunneridae</taxon>
        <taxon>Pentapetalae</taxon>
        <taxon>asterids</taxon>
        <taxon>lamiids</taxon>
        <taxon>Solanales</taxon>
        <taxon>Solanaceae</taxon>
        <taxon>Solanoideae</taxon>
        <taxon>Solaneae</taxon>
        <taxon>Solanum</taxon>
    </lineage>
</organism>
<evidence type="ECO:0000313" key="1">
    <source>
        <dbReference type="EMBL" id="KAH0758336.1"/>
    </source>
</evidence>